<evidence type="ECO:0000259" key="3">
    <source>
        <dbReference type="Pfam" id="PF19568"/>
    </source>
</evidence>
<keyword evidence="1" id="KW-0547">Nucleotide-binding</keyword>
<protein>
    <submittedName>
        <fullName evidence="4">Stage III sporulation protein AA</fullName>
    </submittedName>
</protein>
<dbReference type="PANTHER" id="PTHR20953:SF3">
    <property type="entry name" value="P-LOOP CONTAINING NUCLEOSIDE TRIPHOSPHATE HYDROLASES SUPERFAMILY PROTEIN"/>
    <property type="match status" value="1"/>
</dbReference>
<dbReference type="SUPFAM" id="SSF52540">
    <property type="entry name" value="P-loop containing nucleoside triphosphate hydrolases"/>
    <property type="match status" value="1"/>
</dbReference>
<dbReference type="InterPro" id="IPR027417">
    <property type="entry name" value="P-loop_NTPase"/>
</dbReference>
<evidence type="ECO:0000313" key="5">
    <source>
        <dbReference type="Proteomes" id="UP000621540"/>
    </source>
</evidence>
<keyword evidence="5" id="KW-1185">Reference proteome</keyword>
<comment type="caution">
    <text evidence="4">The sequence shown here is derived from an EMBL/GenBank/DDBJ whole genome shotgun (WGS) entry which is preliminary data.</text>
</comment>
<keyword evidence="2" id="KW-0067">ATP-binding</keyword>
<dbReference type="RefSeq" id="WP_186982022.1">
    <property type="nucleotide sequence ID" value="NZ_JACOQH010000004.1"/>
</dbReference>
<dbReference type="Pfam" id="PF19568">
    <property type="entry name" value="Spore_III_AA"/>
    <property type="match status" value="1"/>
</dbReference>
<dbReference type="InterPro" id="IPR045735">
    <property type="entry name" value="Spore_III_AA_AAA+_ATPase"/>
</dbReference>
<dbReference type="Gene3D" id="3.40.50.300">
    <property type="entry name" value="P-loop containing nucleotide triphosphate hydrolases"/>
    <property type="match status" value="1"/>
</dbReference>
<sequence>MLEMIQKIFPEPVRRIFPALEQMGTLEEIRVRAGQPFLFQAGETEYFLDEKHGKLTREHGLACVAKKEDLAQMMVLLSRYSLYAFEEEIRRGYITLEGGHRVGLAGQTVLEDGKVRTLRYINFMNIRIARERKGCAAGLVPYLYHGDQIYNTLIFSPPGMGKTTYLRDAVRLLSDGCAGKKGLRVCVLDERSEIAACHLGIPQNDVGMRTDVMDSCTKAEGMQMVLRSMAPQVIAVDELGCEEDFEAVEKVLYSGSCILGTVHAENMDELEKKSVLRRWKKDMVFERLVRLGKKEDRERYFEIFDGSGNRLC</sequence>
<dbReference type="NCBIfam" id="TIGR02858">
    <property type="entry name" value="spore_III_AA"/>
    <property type="match status" value="1"/>
</dbReference>
<gene>
    <name evidence="4" type="primary">spoIIIAA</name>
    <name evidence="4" type="ORF">H8Z76_06740</name>
</gene>
<evidence type="ECO:0000256" key="2">
    <source>
        <dbReference type="ARBA" id="ARBA00022840"/>
    </source>
</evidence>
<dbReference type="InterPro" id="IPR014217">
    <property type="entry name" value="Spore_III_AA"/>
</dbReference>
<proteinExistence type="predicted"/>
<dbReference type="EMBL" id="JACOQH010000004">
    <property type="protein sequence ID" value="MBC5753724.1"/>
    <property type="molecule type" value="Genomic_DNA"/>
</dbReference>
<accession>A0ABR7IAC1</accession>
<feature type="domain" description="Stage III sporulation protein AA AAA+ ATPase" evidence="3">
    <location>
        <begin position="4"/>
        <end position="311"/>
    </location>
</feature>
<evidence type="ECO:0000313" key="4">
    <source>
        <dbReference type="EMBL" id="MBC5753724.1"/>
    </source>
</evidence>
<organism evidence="4 5">
    <name type="scientific">Roseburia yibonii</name>
    <dbReference type="NCBI Taxonomy" id="2763063"/>
    <lineage>
        <taxon>Bacteria</taxon>
        <taxon>Bacillati</taxon>
        <taxon>Bacillota</taxon>
        <taxon>Clostridia</taxon>
        <taxon>Lachnospirales</taxon>
        <taxon>Lachnospiraceae</taxon>
        <taxon>Roseburia</taxon>
    </lineage>
</organism>
<dbReference type="Proteomes" id="UP000621540">
    <property type="component" value="Unassembled WGS sequence"/>
</dbReference>
<reference evidence="4 5" key="1">
    <citation type="submission" date="2020-08" db="EMBL/GenBank/DDBJ databases">
        <title>Genome public.</title>
        <authorList>
            <person name="Liu C."/>
            <person name="Sun Q."/>
        </authorList>
    </citation>
    <scope>NUCLEOTIDE SEQUENCE [LARGE SCALE GENOMIC DNA]</scope>
    <source>
        <strain evidence="4 5">BX0805</strain>
    </source>
</reference>
<evidence type="ECO:0000256" key="1">
    <source>
        <dbReference type="ARBA" id="ARBA00022741"/>
    </source>
</evidence>
<name>A0ABR7IAC1_9FIRM</name>
<dbReference type="PANTHER" id="PTHR20953">
    <property type="entry name" value="KINASE-RELATED"/>
    <property type="match status" value="1"/>
</dbReference>